<dbReference type="Pfam" id="PF13560">
    <property type="entry name" value="HTH_31"/>
    <property type="match status" value="1"/>
</dbReference>
<evidence type="ECO:0000313" key="2">
    <source>
        <dbReference type="Proteomes" id="UP000647172"/>
    </source>
</evidence>
<protein>
    <recommendedName>
        <fullName evidence="3">Helix-turn-helix domain-containing protein</fullName>
    </recommendedName>
</protein>
<dbReference type="RefSeq" id="WP_203769700.1">
    <property type="nucleotide sequence ID" value="NZ_BAAAYJ010000107.1"/>
</dbReference>
<dbReference type="EMBL" id="BOMQ01000044">
    <property type="protein sequence ID" value="GIE50067.1"/>
    <property type="molecule type" value="Genomic_DNA"/>
</dbReference>
<organism evidence="1 2">
    <name type="scientific">Actinoplanes nipponensis</name>
    <dbReference type="NCBI Taxonomy" id="135950"/>
    <lineage>
        <taxon>Bacteria</taxon>
        <taxon>Bacillati</taxon>
        <taxon>Actinomycetota</taxon>
        <taxon>Actinomycetes</taxon>
        <taxon>Micromonosporales</taxon>
        <taxon>Micromonosporaceae</taxon>
        <taxon>Actinoplanes</taxon>
    </lineage>
</organism>
<keyword evidence="2" id="KW-1185">Reference proteome</keyword>
<evidence type="ECO:0000313" key="1">
    <source>
        <dbReference type="EMBL" id="GIE50067.1"/>
    </source>
</evidence>
<dbReference type="SUPFAM" id="SSF47413">
    <property type="entry name" value="lambda repressor-like DNA-binding domains"/>
    <property type="match status" value="1"/>
</dbReference>
<reference evidence="1" key="1">
    <citation type="submission" date="2021-01" db="EMBL/GenBank/DDBJ databases">
        <title>Whole genome shotgun sequence of Actinoplanes nipponensis NBRC 14063.</title>
        <authorList>
            <person name="Komaki H."/>
            <person name="Tamura T."/>
        </authorList>
    </citation>
    <scope>NUCLEOTIDE SEQUENCE</scope>
    <source>
        <strain evidence="1">NBRC 14063</strain>
    </source>
</reference>
<comment type="caution">
    <text evidence="1">The sequence shown here is derived from an EMBL/GenBank/DDBJ whole genome shotgun (WGS) entry which is preliminary data.</text>
</comment>
<accession>A0A919JJ47</accession>
<sequence>MMDGGKRQLGDRLRALREVGLGGRPVTQGVVAQAFSRSVPLISAWEKGKAVPSEQWLHAYARLFASPGPAAGGHPRLPPLEDLHGAERDRFEQLFRELCQLRAAATTAASPAEPRGAAEPAGRAPWEGPWHFADRAPVTLVCARLPPRLRAPGVSPSPESPDYVELSAYRDLDALLELYGHVYAANPGVPVHHKLADELSRSDLTGHLVLLGGVDGTPLTRRVTQALNLPLLQDPAAGAFRVAAGSGRPAEFRSTLEGAAPDQRLLEDVAHFCRAPNPFNRTRSVTICNGNHGRGTYAAVRTLTDPLFADRNRAYLQQRYGPGDTYSILARAVLVAGEVITPDWTRDGTVLHEWSKAT</sequence>
<gene>
    <name evidence="1" type="ORF">Ani05nite_36010</name>
</gene>
<dbReference type="InterPro" id="IPR001387">
    <property type="entry name" value="Cro/C1-type_HTH"/>
</dbReference>
<name>A0A919JJ47_9ACTN</name>
<dbReference type="Proteomes" id="UP000647172">
    <property type="component" value="Unassembled WGS sequence"/>
</dbReference>
<dbReference type="Gene3D" id="1.10.260.40">
    <property type="entry name" value="lambda repressor-like DNA-binding domains"/>
    <property type="match status" value="1"/>
</dbReference>
<dbReference type="CDD" id="cd00093">
    <property type="entry name" value="HTH_XRE"/>
    <property type="match status" value="1"/>
</dbReference>
<dbReference type="GO" id="GO:0003677">
    <property type="term" value="F:DNA binding"/>
    <property type="evidence" value="ECO:0007669"/>
    <property type="project" value="InterPro"/>
</dbReference>
<dbReference type="InterPro" id="IPR010982">
    <property type="entry name" value="Lambda_DNA-bd_dom_sf"/>
</dbReference>
<dbReference type="AlphaFoldDB" id="A0A919JJ47"/>
<evidence type="ECO:0008006" key="3">
    <source>
        <dbReference type="Google" id="ProtNLM"/>
    </source>
</evidence>
<proteinExistence type="predicted"/>